<dbReference type="Gene3D" id="3.90.230.10">
    <property type="entry name" value="Creatinase/methionine aminopeptidase superfamily"/>
    <property type="match status" value="1"/>
</dbReference>
<dbReference type="Pfam" id="PF00557">
    <property type="entry name" value="Peptidase_M24"/>
    <property type="match status" value="1"/>
</dbReference>
<accession>A0A7W7S4T5</accession>
<protein>
    <submittedName>
        <fullName evidence="3">Methionyl aminopeptidase</fullName>
        <ecNumber evidence="3">3.4.11.18</ecNumber>
    </submittedName>
</protein>
<evidence type="ECO:0000313" key="3">
    <source>
        <dbReference type="EMBL" id="MBB4943522.1"/>
    </source>
</evidence>
<dbReference type="Proteomes" id="UP000534286">
    <property type="component" value="Unassembled WGS sequence"/>
</dbReference>
<dbReference type="RefSeq" id="WP_184759321.1">
    <property type="nucleotide sequence ID" value="NZ_BAABEK010000025.1"/>
</dbReference>
<feature type="compositionally biased region" description="Basic residues" evidence="1">
    <location>
        <begin position="224"/>
        <end position="233"/>
    </location>
</feature>
<keyword evidence="3" id="KW-0645">Protease</keyword>
<organism evidence="3 4">
    <name type="scientific">Streptosporangium album</name>
    <dbReference type="NCBI Taxonomy" id="47479"/>
    <lineage>
        <taxon>Bacteria</taxon>
        <taxon>Bacillati</taxon>
        <taxon>Actinomycetota</taxon>
        <taxon>Actinomycetes</taxon>
        <taxon>Streptosporangiales</taxon>
        <taxon>Streptosporangiaceae</taxon>
        <taxon>Streptosporangium</taxon>
    </lineage>
</organism>
<name>A0A7W7S4T5_9ACTN</name>
<proteinExistence type="predicted"/>
<comment type="caution">
    <text evidence="3">The sequence shown here is derived from an EMBL/GenBank/DDBJ whole genome shotgun (WGS) entry which is preliminary data.</text>
</comment>
<keyword evidence="3" id="KW-0378">Hydrolase</keyword>
<reference evidence="3 4" key="1">
    <citation type="submission" date="2020-08" db="EMBL/GenBank/DDBJ databases">
        <title>Sequencing the genomes of 1000 actinobacteria strains.</title>
        <authorList>
            <person name="Klenk H.-P."/>
        </authorList>
    </citation>
    <scope>NUCLEOTIDE SEQUENCE [LARGE SCALE GENOMIC DNA]</scope>
    <source>
        <strain evidence="3 4">DSM 43023</strain>
    </source>
</reference>
<feature type="compositionally biased region" description="Low complexity" evidence="1">
    <location>
        <begin position="186"/>
        <end position="223"/>
    </location>
</feature>
<evidence type="ECO:0000256" key="1">
    <source>
        <dbReference type="SAM" id="MobiDB-lite"/>
    </source>
</evidence>
<dbReference type="GO" id="GO:0070006">
    <property type="term" value="F:metalloaminopeptidase activity"/>
    <property type="evidence" value="ECO:0007669"/>
    <property type="project" value="TreeGrafter"/>
</dbReference>
<feature type="region of interest" description="Disordered" evidence="1">
    <location>
        <begin position="176"/>
        <end position="250"/>
    </location>
</feature>
<dbReference type="PANTHER" id="PTHR43330">
    <property type="entry name" value="METHIONINE AMINOPEPTIDASE"/>
    <property type="match status" value="1"/>
</dbReference>
<dbReference type="InterPro" id="IPR000994">
    <property type="entry name" value="Pept_M24"/>
</dbReference>
<dbReference type="GO" id="GO:0005829">
    <property type="term" value="C:cytosol"/>
    <property type="evidence" value="ECO:0007669"/>
    <property type="project" value="TreeGrafter"/>
</dbReference>
<keyword evidence="4" id="KW-1185">Reference proteome</keyword>
<keyword evidence="3" id="KW-0031">Aminopeptidase</keyword>
<dbReference type="PRINTS" id="PR00599">
    <property type="entry name" value="MAPEPTIDASE"/>
</dbReference>
<dbReference type="InterPro" id="IPR001714">
    <property type="entry name" value="Pept_M24_MAP"/>
</dbReference>
<dbReference type="PANTHER" id="PTHR43330:SF27">
    <property type="entry name" value="METHIONINE AMINOPEPTIDASE"/>
    <property type="match status" value="1"/>
</dbReference>
<dbReference type="EC" id="3.4.11.18" evidence="3"/>
<feature type="domain" description="Peptidase M24" evidence="2">
    <location>
        <begin position="12"/>
        <end position="186"/>
    </location>
</feature>
<sequence length="250" mass="25715">MVEIKTAAELDAMREAGRVVAEALAAVRAHATTGVSLLELNEVAETVIREAGAKPAFPHYKPAFAPTPFPAVICTSVNEVIVHGIPGTYRLRAQDLLSVDCGAYLDGWAGDAAVSFTVGPAHPADLRLIDAADAALRAGIAACVPGGRLGDIGHAVARAGREAGYGIPDDFGGHGIGRAMHEPVTRARSPGRAATSRATTTRRAPSRISRTSTAGSPAVSSRSRVARVWRRRTSSASPPVGESTPGGAGT</sequence>
<dbReference type="EMBL" id="JACHJU010000005">
    <property type="protein sequence ID" value="MBB4943522.1"/>
    <property type="molecule type" value="Genomic_DNA"/>
</dbReference>
<dbReference type="InterPro" id="IPR036005">
    <property type="entry name" value="Creatinase/aminopeptidase-like"/>
</dbReference>
<gene>
    <name evidence="3" type="ORF">FHR32_007922</name>
</gene>
<evidence type="ECO:0000313" key="4">
    <source>
        <dbReference type="Proteomes" id="UP000534286"/>
    </source>
</evidence>
<dbReference type="SUPFAM" id="SSF55920">
    <property type="entry name" value="Creatinase/aminopeptidase"/>
    <property type="match status" value="1"/>
</dbReference>
<evidence type="ECO:0000259" key="2">
    <source>
        <dbReference type="Pfam" id="PF00557"/>
    </source>
</evidence>
<dbReference type="AlphaFoldDB" id="A0A7W7S4T5"/>
<dbReference type="GO" id="GO:0004239">
    <property type="term" value="F:initiator methionyl aminopeptidase activity"/>
    <property type="evidence" value="ECO:0007669"/>
    <property type="project" value="UniProtKB-EC"/>
</dbReference>